<evidence type="ECO:0000313" key="1">
    <source>
        <dbReference type="EMBL" id="GHE71489.1"/>
    </source>
</evidence>
<sequence>MKKTKVVIASLLKPIDDTRMYEKFGLSMAETNKYDINIIGFDSKNVRTHEGITFHPHGPFGRLSFQRLIHPFKVFKKYIQLKPEIIIANTHELLIVSSVYKILFGSKLIYDLRENYVKNIRFTQVFPPAVRPFLAAWVRLKEWLSRPFINHYILAERVYNKQLPFLSKRVTVIENKYAPQTHESTAYRNPDPEYIDLLYTGTISESNGVFDAIDITKSLHLCDPKVRLRIVGYCALKKDLMRLHKEIEHYEFIELNGGDHLVPHLEIIEAIQKADFGFVLKRSNGGINDDKILTRLFEYTANKLPILLLNNPTWLQFCAEFNAAIEVNPDDFDAKTLLNTMKTKTFYDRGNASSSLWSSEKPKLLNLLEELSGQ</sequence>
<accession>A0ABQ3I8J5</accession>
<dbReference type="Proteomes" id="UP000658258">
    <property type="component" value="Unassembled WGS sequence"/>
</dbReference>
<name>A0ABQ3I8J5_9BACT</name>
<dbReference type="EMBL" id="BNAG01000004">
    <property type="protein sequence ID" value="GHE71489.1"/>
    <property type="molecule type" value="Genomic_DNA"/>
</dbReference>
<proteinExistence type="predicted"/>
<keyword evidence="2" id="KW-1185">Reference proteome</keyword>
<gene>
    <name evidence="1" type="ORF">GCM10011340_29360</name>
</gene>
<reference evidence="2" key="1">
    <citation type="journal article" date="2019" name="Int. J. Syst. Evol. Microbiol.">
        <title>The Global Catalogue of Microorganisms (GCM) 10K type strain sequencing project: providing services to taxonomists for standard genome sequencing and annotation.</title>
        <authorList>
            <consortium name="The Broad Institute Genomics Platform"/>
            <consortium name="The Broad Institute Genome Sequencing Center for Infectious Disease"/>
            <person name="Wu L."/>
            <person name="Ma J."/>
        </authorList>
    </citation>
    <scope>NUCLEOTIDE SEQUENCE [LARGE SCALE GENOMIC DNA]</scope>
    <source>
        <strain evidence="2">CGMCC 1.15111</strain>
    </source>
</reference>
<dbReference type="SUPFAM" id="SSF53756">
    <property type="entry name" value="UDP-Glycosyltransferase/glycogen phosphorylase"/>
    <property type="match status" value="1"/>
</dbReference>
<organism evidence="1 2">
    <name type="scientific">Roseivirga thermotolerans</name>
    <dbReference type="NCBI Taxonomy" id="1758176"/>
    <lineage>
        <taxon>Bacteria</taxon>
        <taxon>Pseudomonadati</taxon>
        <taxon>Bacteroidota</taxon>
        <taxon>Cytophagia</taxon>
        <taxon>Cytophagales</taxon>
        <taxon>Roseivirgaceae</taxon>
        <taxon>Roseivirga</taxon>
    </lineage>
</organism>
<dbReference type="Gene3D" id="3.40.50.2000">
    <property type="entry name" value="Glycogen Phosphorylase B"/>
    <property type="match status" value="1"/>
</dbReference>
<comment type="caution">
    <text evidence="1">The sequence shown here is derived from an EMBL/GenBank/DDBJ whole genome shotgun (WGS) entry which is preliminary data.</text>
</comment>
<evidence type="ECO:0000313" key="2">
    <source>
        <dbReference type="Proteomes" id="UP000658258"/>
    </source>
</evidence>
<protein>
    <recommendedName>
        <fullName evidence="3">Glycosyl transferase family 1 domain-containing protein</fullName>
    </recommendedName>
</protein>
<dbReference type="RefSeq" id="WP_189631045.1">
    <property type="nucleotide sequence ID" value="NZ_BNAG01000004.1"/>
</dbReference>
<evidence type="ECO:0008006" key="3">
    <source>
        <dbReference type="Google" id="ProtNLM"/>
    </source>
</evidence>